<name>A0ABT1L7E4_9HYPH</name>
<evidence type="ECO:0000256" key="4">
    <source>
        <dbReference type="ARBA" id="ARBA00022630"/>
    </source>
</evidence>
<dbReference type="PANTHER" id="PTHR30040:SF2">
    <property type="entry name" value="FAD:PROTEIN FMN TRANSFERASE"/>
    <property type="match status" value="1"/>
</dbReference>
<keyword evidence="7 11" id="KW-0274">FAD</keyword>
<evidence type="ECO:0000256" key="11">
    <source>
        <dbReference type="PIRNR" id="PIRNR006268"/>
    </source>
</evidence>
<dbReference type="InterPro" id="IPR024932">
    <property type="entry name" value="ApbE"/>
</dbReference>
<dbReference type="RefSeq" id="WP_254738355.1">
    <property type="nucleotide sequence ID" value="NZ_JANCLU010000002.1"/>
</dbReference>
<dbReference type="Gene3D" id="3.10.520.10">
    <property type="entry name" value="ApbE-like domains"/>
    <property type="match status" value="1"/>
</dbReference>
<comment type="cofactor">
    <cofactor evidence="1">
        <name>Mg(2+)</name>
        <dbReference type="ChEBI" id="CHEBI:18420"/>
    </cofactor>
</comment>
<keyword evidence="5 11" id="KW-0808">Transferase</keyword>
<evidence type="ECO:0000256" key="3">
    <source>
        <dbReference type="ARBA" id="ARBA00016337"/>
    </source>
</evidence>
<dbReference type="InterPro" id="IPR003374">
    <property type="entry name" value="ApbE-like_sf"/>
</dbReference>
<evidence type="ECO:0000256" key="12">
    <source>
        <dbReference type="SAM" id="SignalP"/>
    </source>
</evidence>
<protein>
    <recommendedName>
        <fullName evidence="3 11">FAD:protein FMN transferase</fullName>
        <ecNumber evidence="2 11">2.7.1.180</ecNumber>
    </recommendedName>
    <alternativeName>
        <fullName evidence="9 11">Flavin transferase</fullName>
    </alternativeName>
</protein>
<organism evidence="13 14">
    <name type="scientific">Alsobacter ponti</name>
    <dbReference type="NCBI Taxonomy" id="2962936"/>
    <lineage>
        <taxon>Bacteria</taxon>
        <taxon>Pseudomonadati</taxon>
        <taxon>Pseudomonadota</taxon>
        <taxon>Alphaproteobacteria</taxon>
        <taxon>Hyphomicrobiales</taxon>
        <taxon>Alsobacteraceae</taxon>
        <taxon>Alsobacter</taxon>
    </lineage>
</organism>
<evidence type="ECO:0000256" key="8">
    <source>
        <dbReference type="ARBA" id="ARBA00022842"/>
    </source>
</evidence>
<evidence type="ECO:0000256" key="10">
    <source>
        <dbReference type="ARBA" id="ARBA00048540"/>
    </source>
</evidence>
<dbReference type="EC" id="2.7.1.180" evidence="2 11"/>
<comment type="similarity">
    <text evidence="11">Belongs to the ApbE family.</text>
</comment>
<dbReference type="EMBL" id="JANCLU010000002">
    <property type="protein sequence ID" value="MCP8937395.1"/>
    <property type="molecule type" value="Genomic_DNA"/>
</dbReference>
<dbReference type="Pfam" id="PF02424">
    <property type="entry name" value="ApbE"/>
    <property type="match status" value="1"/>
</dbReference>
<dbReference type="PROSITE" id="PS51318">
    <property type="entry name" value="TAT"/>
    <property type="match status" value="1"/>
</dbReference>
<feature type="signal peptide" evidence="12">
    <location>
        <begin position="1"/>
        <end position="29"/>
    </location>
</feature>
<keyword evidence="12" id="KW-0732">Signal</keyword>
<evidence type="ECO:0000313" key="14">
    <source>
        <dbReference type="Proteomes" id="UP001205890"/>
    </source>
</evidence>
<evidence type="ECO:0000256" key="2">
    <source>
        <dbReference type="ARBA" id="ARBA00011955"/>
    </source>
</evidence>
<dbReference type="PANTHER" id="PTHR30040">
    <property type="entry name" value="THIAMINE BIOSYNTHESIS LIPOPROTEIN APBE"/>
    <property type="match status" value="1"/>
</dbReference>
<feature type="chain" id="PRO_5046624559" description="FAD:protein FMN transferase" evidence="12">
    <location>
        <begin position="30"/>
        <end position="331"/>
    </location>
</feature>
<comment type="caution">
    <text evidence="13">The sequence shown here is derived from an EMBL/GenBank/DDBJ whole genome shotgun (WGS) entry which is preliminary data.</text>
</comment>
<keyword evidence="4 11" id="KW-0285">Flavoprotein</keyword>
<gene>
    <name evidence="13" type="ORF">NK718_02615</name>
</gene>
<dbReference type="Proteomes" id="UP001205890">
    <property type="component" value="Unassembled WGS sequence"/>
</dbReference>
<evidence type="ECO:0000256" key="9">
    <source>
        <dbReference type="ARBA" id="ARBA00031306"/>
    </source>
</evidence>
<dbReference type="InterPro" id="IPR006311">
    <property type="entry name" value="TAT_signal"/>
</dbReference>
<evidence type="ECO:0000256" key="1">
    <source>
        <dbReference type="ARBA" id="ARBA00001946"/>
    </source>
</evidence>
<accession>A0ABT1L7E4</accession>
<reference evidence="13 14" key="1">
    <citation type="submission" date="2022-07" db="EMBL/GenBank/DDBJ databases">
        <authorList>
            <person name="Li W.-J."/>
            <person name="Deng Q.-Q."/>
        </authorList>
    </citation>
    <scope>NUCLEOTIDE SEQUENCE [LARGE SCALE GENOMIC DNA]</scope>
    <source>
        <strain evidence="13 14">SYSU M60028</strain>
    </source>
</reference>
<keyword evidence="14" id="KW-1185">Reference proteome</keyword>
<comment type="catalytic activity">
    <reaction evidence="10 11">
        <text>L-threonyl-[protein] + FAD = FMN-L-threonyl-[protein] + AMP + H(+)</text>
        <dbReference type="Rhea" id="RHEA:36847"/>
        <dbReference type="Rhea" id="RHEA-COMP:11060"/>
        <dbReference type="Rhea" id="RHEA-COMP:11061"/>
        <dbReference type="ChEBI" id="CHEBI:15378"/>
        <dbReference type="ChEBI" id="CHEBI:30013"/>
        <dbReference type="ChEBI" id="CHEBI:57692"/>
        <dbReference type="ChEBI" id="CHEBI:74257"/>
        <dbReference type="ChEBI" id="CHEBI:456215"/>
        <dbReference type="EC" id="2.7.1.180"/>
    </reaction>
</comment>
<evidence type="ECO:0000256" key="6">
    <source>
        <dbReference type="ARBA" id="ARBA00022723"/>
    </source>
</evidence>
<sequence>MTPHLSRRRFIGISAAAAGLALLPVGTHAEDNSDLTVWRGQALGAQCTLLLHHPDRAEANRLVARVTAELRRLERMFSLYDPSSVLVRLNRSGAVDAPPPEFARLLAIAQDFFHLTGGAFDVTVQPLWAVYRTHFLAPNPDPAGPPAESVRAAMARVGADRIVVGPDRIVLPRGMAVTLNGIAQGYVTDRIIDLLRAEGVNRSLVDMGEVRAIGRHPSGRPWEAAVESPGDPAHPLTLVPLIDQALATSAPSGFQFDPQGRFNHLFVPSTGGCAAEWTSVSVIAATATTADALSTALSVSPERQARDIAAACGAASVVLVDRNGRQIRIAL</sequence>
<evidence type="ECO:0000313" key="13">
    <source>
        <dbReference type="EMBL" id="MCP8937395.1"/>
    </source>
</evidence>
<dbReference type="GO" id="GO:0016740">
    <property type="term" value="F:transferase activity"/>
    <property type="evidence" value="ECO:0007669"/>
    <property type="project" value="UniProtKB-KW"/>
</dbReference>
<keyword evidence="8 11" id="KW-0460">Magnesium</keyword>
<keyword evidence="6 11" id="KW-0479">Metal-binding</keyword>
<evidence type="ECO:0000256" key="7">
    <source>
        <dbReference type="ARBA" id="ARBA00022827"/>
    </source>
</evidence>
<dbReference type="SUPFAM" id="SSF143631">
    <property type="entry name" value="ApbE-like"/>
    <property type="match status" value="1"/>
</dbReference>
<dbReference type="PIRSF" id="PIRSF006268">
    <property type="entry name" value="ApbE"/>
    <property type="match status" value="1"/>
</dbReference>
<evidence type="ECO:0000256" key="5">
    <source>
        <dbReference type="ARBA" id="ARBA00022679"/>
    </source>
</evidence>
<proteinExistence type="inferred from homology"/>